<gene>
    <name evidence="1" type="ORF">HNR46_001624</name>
</gene>
<proteinExistence type="predicted"/>
<name>A0A840V9L5_9BACT</name>
<organism evidence="1 2">
    <name type="scientific">Haloferula luteola</name>
    <dbReference type="NCBI Taxonomy" id="595692"/>
    <lineage>
        <taxon>Bacteria</taxon>
        <taxon>Pseudomonadati</taxon>
        <taxon>Verrucomicrobiota</taxon>
        <taxon>Verrucomicrobiia</taxon>
        <taxon>Verrucomicrobiales</taxon>
        <taxon>Verrucomicrobiaceae</taxon>
        <taxon>Haloferula</taxon>
    </lineage>
</organism>
<dbReference type="Proteomes" id="UP000557717">
    <property type="component" value="Unassembled WGS sequence"/>
</dbReference>
<dbReference type="AlphaFoldDB" id="A0A840V9L5"/>
<evidence type="ECO:0000313" key="2">
    <source>
        <dbReference type="Proteomes" id="UP000557717"/>
    </source>
</evidence>
<accession>A0A840V9L5</accession>
<dbReference type="EMBL" id="JACHFD010000006">
    <property type="protein sequence ID" value="MBB5351388.1"/>
    <property type="molecule type" value="Genomic_DNA"/>
</dbReference>
<keyword evidence="2" id="KW-1185">Reference proteome</keyword>
<sequence length="159" mass="18254">METKHQKMQAFIRHYKNKTNEKEVDMHKVADMAAKMGWKLPKPATALDLLAREFSKAAREETRVDNVTGQPYRVNHAYKADSNGNLVLWIDIDEAPRGPMLKSAINRREQVVGDLVQLTLDLDHWNRVNPAEDPIEMENDFTEDVQWRLNGGDAQEDVA</sequence>
<dbReference type="RefSeq" id="WP_184017497.1">
    <property type="nucleotide sequence ID" value="NZ_JACHFD010000006.1"/>
</dbReference>
<comment type="caution">
    <text evidence="1">The sequence shown here is derived from an EMBL/GenBank/DDBJ whole genome shotgun (WGS) entry which is preliminary data.</text>
</comment>
<reference evidence="1 2" key="1">
    <citation type="submission" date="2020-08" db="EMBL/GenBank/DDBJ databases">
        <title>Genomic Encyclopedia of Type Strains, Phase IV (KMG-IV): sequencing the most valuable type-strain genomes for metagenomic binning, comparative biology and taxonomic classification.</title>
        <authorList>
            <person name="Goeker M."/>
        </authorList>
    </citation>
    <scope>NUCLEOTIDE SEQUENCE [LARGE SCALE GENOMIC DNA]</scope>
    <source>
        <strain evidence="1 2">YC6886</strain>
    </source>
</reference>
<protein>
    <submittedName>
        <fullName evidence="1">Uncharacterized protein</fullName>
    </submittedName>
</protein>
<evidence type="ECO:0000313" key="1">
    <source>
        <dbReference type="EMBL" id="MBB5351388.1"/>
    </source>
</evidence>